<keyword evidence="11" id="KW-1185">Reference proteome</keyword>
<dbReference type="SUPFAM" id="SSF52540">
    <property type="entry name" value="P-loop containing nucleoside triphosphate hydrolases"/>
    <property type="match status" value="1"/>
</dbReference>
<dbReference type="InterPro" id="IPR011545">
    <property type="entry name" value="DEAD/DEAH_box_helicase_dom"/>
</dbReference>
<dbReference type="PROSITE" id="PS51194">
    <property type="entry name" value="HELICASE_CTER"/>
    <property type="match status" value="1"/>
</dbReference>
<evidence type="ECO:0000313" key="11">
    <source>
        <dbReference type="Proteomes" id="UP000238274"/>
    </source>
</evidence>
<dbReference type="Pfam" id="PF04408">
    <property type="entry name" value="WHD_HA2"/>
    <property type="match status" value="1"/>
</dbReference>
<keyword evidence="5" id="KW-0347">Helicase</keyword>
<evidence type="ECO:0000256" key="6">
    <source>
        <dbReference type="ARBA" id="ARBA00022840"/>
    </source>
</evidence>
<dbReference type="SMART" id="SM00490">
    <property type="entry name" value="HELICc"/>
    <property type="match status" value="1"/>
</dbReference>
<dbReference type="CDD" id="cd18791">
    <property type="entry name" value="SF2_C_RHA"/>
    <property type="match status" value="1"/>
</dbReference>
<comment type="similarity">
    <text evidence="1">Belongs to the DEAD box helicase family. DEAH subfamily.</text>
</comment>
<dbReference type="FunFam" id="3.40.50.300:FF:001555">
    <property type="entry name" value="Putative ATP-dependent RNA helicase"/>
    <property type="match status" value="1"/>
</dbReference>
<evidence type="ECO:0000256" key="2">
    <source>
        <dbReference type="ARBA" id="ARBA00012552"/>
    </source>
</evidence>
<evidence type="ECO:0000259" key="9">
    <source>
        <dbReference type="PROSITE" id="PS51194"/>
    </source>
</evidence>
<dbReference type="Proteomes" id="UP000238274">
    <property type="component" value="Unassembled WGS sequence"/>
</dbReference>
<organism evidence="10 11">
    <name type="scientific">Puccinia striiformis</name>
    <dbReference type="NCBI Taxonomy" id="27350"/>
    <lineage>
        <taxon>Eukaryota</taxon>
        <taxon>Fungi</taxon>
        <taxon>Dikarya</taxon>
        <taxon>Basidiomycota</taxon>
        <taxon>Pucciniomycotina</taxon>
        <taxon>Pucciniomycetes</taxon>
        <taxon>Pucciniales</taxon>
        <taxon>Pucciniaceae</taxon>
        <taxon>Puccinia</taxon>
    </lineage>
</organism>
<dbReference type="PANTHER" id="PTHR18934:SF99">
    <property type="entry name" value="ATP-DEPENDENT RNA HELICASE DHX37-RELATED"/>
    <property type="match status" value="1"/>
</dbReference>
<dbReference type="InterPro" id="IPR048333">
    <property type="entry name" value="HA2_WH"/>
</dbReference>
<dbReference type="InterPro" id="IPR011709">
    <property type="entry name" value="DEAD-box_helicase_OB_fold"/>
</dbReference>
<dbReference type="GO" id="GO:0003723">
    <property type="term" value="F:RNA binding"/>
    <property type="evidence" value="ECO:0007669"/>
    <property type="project" value="TreeGrafter"/>
</dbReference>
<comment type="caution">
    <text evidence="10">The sequence shown here is derived from an EMBL/GenBank/DDBJ whole genome shotgun (WGS) entry which is preliminary data.</text>
</comment>
<evidence type="ECO:0000256" key="7">
    <source>
        <dbReference type="SAM" id="MobiDB-lite"/>
    </source>
</evidence>
<dbReference type="EC" id="3.6.4.13" evidence="2"/>
<reference evidence="10 11" key="1">
    <citation type="submission" date="2017-12" db="EMBL/GenBank/DDBJ databases">
        <title>Gene loss provides genomic basis for host adaptation in cereal stripe rust fungi.</title>
        <authorList>
            <person name="Xia C."/>
        </authorList>
    </citation>
    <scope>NUCLEOTIDE SEQUENCE [LARGE SCALE GENOMIC DNA]</scope>
    <source>
        <strain evidence="10 11">93TX-2</strain>
    </source>
</reference>
<dbReference type="FunFam" id="3.40.50.300:FF:002693">
    <property type="entry name" value="Predicted protein"/>
    <property type="match status" value="1"/>
</dbReference>
<keyword evidence="4" id="KW-0378">Hydrolase</keyword>
<dbReference type="Gene3D" id="3.40.50.300">
    <property type="entry name" value="P-loop containing nucleotide triphosphate hydrolases"/>
    <property type="match status" value="3"/>
</dbReference>
<dbReference type="Pfam" id="PF00271">
    <property type="entry name" value="Helicase_C"/>
    <property type="match status" value="1"/>
</dbReference>
<dbReference type="InterPro" id="IPR014001">
    <property type="entry name" value="Helicase_ATP-bd"/>
</dbReference>
<feature type="compositionally biased region" description="Polar residues" evidence="7">
    <location>
        <begin position="395"/>
        <end position="406"/>
    </location>
</feature>
<dbReference type="VEuPathDB" id="FungiDB:PSTT_09880"/>
<feature type="compositionally biased region" description="Basic and acidic residues" evidence="7">
    <location>
        <begin position="34"/>
        <end position="52"/>
    </location>
</feature>
<dbReference type="EMBL" id="PKSM01000051">
    <property type="protein sequence ID" value="POW19257.1"/>
    <property type="molecule type" value="Genomic_DNA"/>
</dbReference>
<dbReference type="InterPro" id="IPR007502">
    <property type="entry name" value="Helicase-assoc_dom"/>
</dbReference>
<dbReference type="GO" id="GO:0005730">
    <property type="term" value="C:nucleolus"/>
    <property type="evidence" value="ECO:0007669"/>
    <property type="project" value="TreeGrafter"/>
</dbReference>
<dbReference type="GO" id="GO:1990904">
    <property type="term" value="C:ribonucleoprotein complex"/>
    <property type="evidence" value="ECO:0007669"/>
    <property type="project" value="UniProtKB-ARBA"/>
</dbReference>
<feature type="region of interest" description="Disordered" evidence="7">
    <location>
        <begin position="366"/>
        <end position="410"/>
    </location>
</feature>
<evidence type="ECO:0000256" key="1">
    <source>
        <dbReference type="ARBA" id="ARBA00008792"/>
    </source>
</evidence>
<reference evidence="11" key="2">
    <citation type="journal article" date="2018" name="BMC Genomics">
        <title>Genomic insights into host adaptation between the wheat stripe rust pathogen (Puccinia striiformis f. sp. tritici) and the barley stripe rust pathogen (Puccinia striiformis f. sp. hordei).</title>
        <authorList>
            <person name="Xia C."/>
            <person name="Wang M."/>
            <person name="Yin C."/>
            <person name="Cornejo O.E."/>
            <person name="Hulbert S.H."/>
            <person name="Chen X."/>
        </authorList>
    </citation>
    <scope>NUCLEOTIDE SEQUENCE [LARGE SCALE GENOMIC DNA]</scope>
    <source>
        <strain evidence="11">93TX-2</strain>
    </source>
</reference>
<dbReference type="SMART" id="SM00487">
    <property type="entry name" value="DEXDc"/>
    <property type="match status" value="1"/>
</dbReference>
<protein>
    <recommendedName>
        <fullName evidence="2">RNA helicase</fullName>
        <ecNumber evidence="2">3.6.4.13</ecNumber>
    </recommendedName>
</protein>
<reference evidence="11" key="3">
    <citation type="journal article" date="2018" name="Mol. Plant Microbe Interact.">
        <title>Genome sequence resources for the wheat stripe rust pathogen (Puccinia striiformis f. sp. tritici) and the barley stripe rust pathogen (Puccinia striiformis f. sp. hordei).</title>
        <authorList>
            <person name="Xia C."/>
            <person name="Wang M."/>
            <person name="Yin C."/>
            <person name="Cornejo O.E."/>
            <person name="Hulbert S.H."/>
            <person name="Chen X."/>
        </authorList>
    </citation>
    <scope>NUCLEOTIDE SEQUENCE [LARGE SCALE GENOMIC DNA]</scope>
    <source>
        <strain evidence="11">93TX-2</strain>
    </source>
</reference>
<dbReference type="VEuPathDB" id="FungiDB:PSHT_04848"/>
<dbReference type="Pfam" id="PF07717">
    <property type="entry name" value="OB_NTP_bind"/>
    <property type="match status" value="1"/>
</dbReference>
<evidence type="ECO:0000256" key="3">
    <source>
        <dbReference type="ARBA" id="ARBA00022741"/>
    </source>
</evidence>
<dbReference type="FunFam" id="1.20.120.1080:FF:000045">
    <property type="entry name" value="Uncharacterized protein"/>
    <property type="match status" value="1"/>
</dbReference>
<keyword evidence="3" id="KW-0547">Nucleotide-binding</keyword>
<dbReference type="InterPro" id="IPR027417">
    <property type="entry name" value="P-loop_NTPase"/>
</dbReference>
<evidence type="ECO:0000256" key="4">
    <source>
        <dbReference type="ARBA" id="ARBA00022801"/>
    </source>
</evidence>
<dbReference type="Pfam" id="PF00270">
    <property type="entry name" value="DEAD"/>
    <property type="match status" value="1"/>
</dbReference>
<name>A0A2S4WC19_9BASI</name>
<dbReference type="GO" id="GO:0003724">
    <property type="term" value="F:RNA helicase activity"/>
    <property type="evidence" value="ECO:0007669"/>
    <property type="project" value="UniProtKB-EC"/>
</dbReference>
<keyword evidence="6" id="KW-0067">ATP-binding</keyword>
<proteinExistence type="inferred from homology"/>
<gene>
    <name evidence="10" type="ORF">PSHT_04848</name>
</gene>
<feature type="region of interest" description="Disordered" evidence="7">
    <location>
        <begin position="71"/>
        <end position="92"/>
    </location>
</feature>
<evidence type="ECO:0000259" key="8">
    <source>
        <dbReference type="PROSITE" id="PS51192"/>
    </source>
</evidence>
<feature type="compositionally biased region" description="Polar residues" evidence="7">
    <location>
        <begin position="202"/>
        <end position="213"/>
    </location>
</feature>
<feature type="compositionally biased region" description="Acidic residues" evidence="7">
    <location>
        <begin position="267"/>
        <end position="278"/>
    </location>
</feature>
<dbReference type="GO" id="GO:0000462">
    <property type="term" value="P:maturation of SSU-rRNA from tricistronic rRNA transcript (SSU-rRNA, 5.8S rRNA, LSU-rRNA)"/>
    <property type="evidence" value="ECO:0007669"/>
    <property type="project" value="TreeGrafter"/>
</dbReference>
<dbReference type="Gene3D" id="1.20.120.1080">
    <property type="match status" value="1"/>
</dbReference>
<feature type="compositionally biased region" description="Low complexity" evidence="7">
    <location>
        <begin position="280"/>
        <end position="304"/>
    </location>
</feature>
<dbReference type="GO" id="GO:0016787">
    <property type="term" value="F:hydrolase activity"/>
    <property type="evidence" value="ECO:0007669"/>
    <property type="project" value="UniProtKB-KW"/>
</dbReference>
<feature type="region of interest" description="Disordered" evidence="7">
    <location>
        <begin position="792"/>
        <end position="811"/>
    </location>
</feature>
<accession>A0A2S4WC19</accession>
<feature type="domain" description="Helicase ATP-binding" evidence="8">
    <location>
        <begin position="455"/>
        <end position="655"/>
    </location>
</feature>
<dbReference type="PROSITE" id="PS51192">
    <property type="entry name" value="HELICASE_ATP_BIND_1"/>
    <property type="match status" value="1"/>
</dbReference>
<evidence type="ECO:0000256" key="5">
    <source>
        <dbReference type="ARBA" id="ARBA00022806"/>
    </source>
</evidence>
<feature type="region of interest" description="Disordered" evidence="7">
    <location>
        <begin position="248"/>
        <end position="306"/>
    </location>
</feature>
<dbReference type="InterPro" id="IPR001650">
    <property type="entry name" value="Helicase_C-like"/>
</dbReference>
<feature type="region of interest" description="Disordered" evidence="7">
    <location>
        <begin position="153"/>
        <end position="229"/>
    </location>
</feature>
<dbReference type="CDD" id="cd17982">
    <property type="entry name" value="DEXHc_DHX37"/>
    <property type="match status" value="1"/>
</dbReference>
<dbReference type="GO" id="GO:0005524">
    <property type="term" value="F:ATP binding"/>
    <property type="evidence" value="ECO:0007669"/>
    <property type="project" value="UniProtKB-KW"/>
</dbReference>
<dbReference type="InterPro" id="IPR002464">
    <property type="entry name" value="DNA/RNA_helicase_DEAH_CS"/>
</dbReference>
<dbReference type="Pfam" id="PF21010">
    <property type="entry name" value="HA2_C"/>
    <property type="match status" value="1"/>
</dbReference>
<dbReference type="PROSITE" id="PS00690">
    <property type="entry name" value="DEAH_ATP_HELICASE"/>
    <property type="match status" value="1"/>
</dbReference>
<feature type="region of interest" description="Disordered" evidence="7">
    <location>
        <begin position="34"/>
        <end position="54"/>
    </location>
</feature>
<feature type="region of interest" description="Disordered" evidence="7">
    <location>
        <begin position="738"/>
        <end position="758"/>
    </location>
</feature>
<feature type="compositionally biased region" description="Basic residues" evidence="7">
    <location>
        <begin position="249"/>
        <end position="260"/>
    </location>
</feature>
<dbReference type="PANTHER" id="PTHR18934">
    <property type="entry name" value="ATP-DEPENDENT RNA HELICASE"/>
    <property type="match status" value="1"/>
</dbReference>
<dbReference type="SMART" id="SM00847">
    <property type="entry name" value="HA2"/>
    <property type="match status" value="1"/>
</dbReference>
<sequence length="1350" mass="150000">MNFPFQNFECSLPNSLSKFTTIIAMGFSRPRYNEKARSHRSAPQEEQNRTAHEYSGVEAIVDYEELGSNSKRIVSATNQDTEDRGSMSKKKRKRFDAFVQKKLKKERRIELIQELEKSTSSVKDPSAFISTAHLCSSSVARTQRELKATISEVESRRRERAQGLISTKQRLRSGYHSQSDVEDEPDSTPATNPFSGAVEICTVSSRPNLTTTESDGHSSKPSGLSKPEKIVPHKVAIGSALASGAITTHVKRHVKKKRKFDKAPAVSDDDDDSFDDSESSTHSASSATDEESQAGTSSESGSSAWLDEEEWTGCDNSLQVEEVLIDTDALQNPPQSNSPSQNAPRVKGSIRDWANKQLQLAEENKLGETDNENPEVQNSSTPPQTTPVPRVPQSSTTESTKAQQTRCGPLGVPLDLPETPLFLYQKTSHVSLERDEEVIATRSLLPVFAEEHTVMDAIRRHPVVVICGETGSGKTTQVPQFMYEAGWGKADGDNPGIIGVTQPRRVAAVSMARRVEKEMGLSGKGVVSHQIRYDTTTSSTTKIKFMTDGVILRELAADFLLSKYSVVIVDEAHERSINTDVLIGVLSRIVRLRLKTWMENLSKKESAQDEAEKKPNPAIKADICCRPLRLIIMSATLRVSDFTLNSSLFSEPPPVIEIAARQFPVAVHFMRRTPMDYVQEAFTKAAKIHARLPPGGILIFLTGQLEITKLCWKLEQKFGKKTVEERKARKAALKSKSFTYPCSQPSPSSSGARDTGNQVDTTQEPILQMEGFSSGEAETISLGKDKHEFAADVDEGQEWEEDPEALDTDEEDDLVVEGVELVEDSDVPMHILPLYSLLPTDQQMKVFEEPPPGTRLVVVATNVAETSLTIPNIRYVIDSGRAKERHYDLSTGIQSFEIDWISKASASQRAGRAGRTAPGHCYRLYSSAVFENYFPQFAKPEIQRMPIDGIVLQMKSMNIDTVTKFPFPTPPDRFALRKSEISLAHLGALSFPQSQNDWFIRGDPGGEGTITDLGRAMAKYPLSPRFARMLVSGFQHDCLAYVIAMVSILSVGDPFIHESAIDEDNPADCLEEQAMNETELLKNADYKDREIRKQKRRQFFKVQQVFSSLGGGVSDLFRVLAVVGAYEFGQGNNPTKFCHENFVRPKAMEEIHKLRAQITRIVQAATIGTGLKVEFSPKLMPPSETQLKVLRQLITSAFIDQVAIKASKVKSCQSSAGKFIANNPNRNLIAYRAIGIEEDVFIHPSSVLFDSNVHPEPEFIVFQELHRTEKRIWIKGITLINPAWLPILGKSLCSFSKPIENPVNSKIPSRGNDEERKCFVIPKFGGPALDVELGPVQMTQRKVGNLWVWV</sequence>
<dbReference type="OrthoDB" id="10253254at2759"/>
<evidence type="ECO:0000313" key="10">
    <source>
        <dbReference type="EMBL" id="POW19257.1"/>
    </source>
</evidence>
<feature type="domain" description="Helicase C-terminal" evidence="9">
    <location>
        <begin position="801"/>
        <end position="958"/>
    </location>
</feature>